<accession>A0A848GSV9</accession>
<dbReference type="PANTHER" id="PTHR34220">
    <property type="entry name" value="SENSOR HISTIDINE KINASE YPDA"/>
    <property type="match status" value="1"/>
</dbReference>
<dbReference type="GO" id="GO:0016020">
    <property type="term" value="C:membrane"/>
    <property type="evidence" value="ECO:0007669"/>
    <property type="project" value="InterPro"/>
</dbReference>
<keyword evidence="1" id="KW-0472">Membrane</keyword>
<feature type="transmembrane region" description="Helical" evidence="1">
    <location>
        <begin position="118"/>
        <end position="140"/>
    </location>
</feature>
<dbReference type="Pfam" id="PF06580">
    <property type="entry name" value="His_kinase"/>
    <property type="match status" value="1"/>
</dbReference>
<dbReference type="EMBL" id="JABBGC010000003">
    <property type="protein sequence ID" value="NML40581.1"/>
    <property type="molecule type" value="Genomic_DNA"/>
</dbReference>
<protein>
    <submittedName>
        <fullName evidence="3">Histidine kinase</fullName>
    </submittedName>
</protein>
<dbReference type="PANTHER" id="PTHR34220:SF7">
    <property type="entry name" value="SENSOR HISTIDINE KINASE YPDA"/>
    <property type="match status" value="1"/>
</dbReference>
<comment type="caution">
    <text evidence="3">The sequence shown here is derived from an EMBL/GenBank/DDBJ whole genome shotgun (WGS) entry which is preliminary data.</text>
</comment>
<dbReference type="InterPro" id="IPR010559">
    <property type="entry name" value="Sig_transdc_His_kin_internal"/>
</dbReference>
<keyword evidence="1" id="KW-0812">Transmembrane</keyword>
<feature type="transmembrane region" description="Helical" evidence="1">
    <location>
        <begin position="79"/>
        <end position="98"/>
    </location>
</feature>
<organism evidence="3 4">
    <name type="scientific">Chitinophaga fulva</name>
    <dbReference type="NCBI Taxonomy" id="2728842"/>
    <lineage>
        <taxon>Bacteria</taxon>
        <taxon>Pseudomonadati</taxon>
        <taxon>Bacteroidota</taxon>
        <taxon>Chitinophagia</taxon>
        <taxon>Chitinophagales</taxon>
        <taxon>Chitinophagaceae</taxon>
        <taxon>Chitinophaga</taxon>
    </lineage>
</organism>
<dbReference type="InterPro" id="IPR050640">
    <property type="entry name" value="Bact_2-comp_sensor_kinase"/>
</dbReference>
<keyword evidence="3" id="KW-0808">Transferase</keyword>
<proteinExistence type="predicted"/>
<keyword evidence="3" id="KW-0418">Kinase</keyword>
<sequence>MGKIAAALKSYGIILTIVVVINIINNLSGYSPEKFDLTAEIVTTLLMTTFGFIGFNALNDIFLRKVLNWNTRTERSFMVFILVSACFGAALIACFMKLEVFIFHTPDPAWQGYVRNMLYSAMLFLSITLAATLGKFIAHWKQGIEATARMEQRLAQSQLDLLRNQVNPHFLFNALNTLTSLIREDEGQAVDFVKHLSRILRYSLAQETNGTVTVATELAIADAFLGISGQRFGDKLIYNKAVKGSVLSQQIVSHSLLMLLENALKHNEISRQRPLHISIYSTDDYLFVENNLQLRQSGATSMGIGLANIVGRYQPLTGKTVNITSDETSWRVGIPLLPGMEDLNIEK</sequence>
<keyword evidence="1" id="KW-1133">Transmembrane helix</keyword>
<feature type="transmembrane region" description="Helical" evidence="1">
    <location>
        <begin position="12"/>
        <end position="31"/>
    </location>
</feature>
<feature type="transmembrane region" description="Helical" evidence="1">
    <location>
        <begin position="37"/>
        <end position="58"/>
    </location>
</feature>
<evidence type="ECO:0000313" key="4">
    <source>
        <dbReference type="Proteomes" id="UP000583266"/>
    </source>
</evidence>
<name>A0A848GSV9_9BACT</name>
<gene>
    <name evidence="3" type="ORF">HHL17_25520</name>
</gene>
<keyword evidence="4" id="KW-1185">Reference proteome</keyword>
<evidence type="ECO:0000256" key="1">
    <source>
        <dbReference type="SAM" id="Phobius"/>
    </source>
</evidence>
<dbReference type="AlphaFoldDB" id="A0A848GSV9"/>
<dbReference type="Proteomes" id="UP000583266">
    <property type="component" value="Unassembled WGS sequence"/>
</dbReference>
<evidence type="ECO:0000313" key="3">
    <source>
        <dbReference type="EMBL" id="NML40581.1"/>
    </source>
</evidence>
<dbReference type="GO" id="GO:0000155">
    <property type="term" value="F:phosphorelay sensor kinase activity"/>
    <property type="evidence" value="ECO:0007669"/>
    <property type="project" value="InterPro"/>
</dbReference>
<evidence type="ECO:0000259" key="2">
    <source>
        <dbReference type="Pfam" id="PF06580"/>
    </source>
</evidence>
<feature type="domain" description="Signal transduction histidine kinase internal region" evidence="2">
    <location>
        <begin position="158"/>
        <end position="236"/>
    </location>
</feature>
<reference evidence="3 4" key="1">
    <citation type="submission" date="2020-04" db="EMBL/GenBank/DDBJ databases">
        <title>Chitinophaga sp. G-6-1-13 sp. nov., isolated from soil.</title>
        <authorList>
            <person name="Dahal R.H."/>
            <person name="Chaudhary D.K."/>
        </authorList>
    </citation>
    <scope>NUCLEOTIDE SEQUENCE [LARGE SCALE GENOMIC DNA]</scope>
    <source>
        <strain evidence="3 4">G-6-1-13</strain>
    </source>
</reference>
<dbReference type="RefSeq" id="WP_169227673.1">
    <property type="nucleotide sequence ID" value="NZ_JABBGC010000003.1"/>
</dbReference>